<feature type="region of interest" description="Disordered" evidence="2">
    <location>
        <begin position="597"/>
        <end position="634"/>
    </location>
</feature>
<dbReference type="PANTHER" id="PTHR21563">
    <property type="entry name" value="ZINC FINGER C3H1 DOMAIN-CONTAINING PROTEIN"/>
    <property type="match status" value="1"/>
</dbReference>
<feature type="region of interest" description="Disordered" evidence="2">
    <location>
        <begin position="656"/>
        <end position="718"/>
    </location>
</feature>
<organism evidence="4 5">
    <name type="scientific">Microthlaspi erraticum</name>
    <dbReference type="NCBI Taxonomy" id="1685480"/>
    <lineage>
        <taxon>Eukaryota</taxon>
        <taxon>Viridiplantae</taxon>
        <taxon>Streptophyta</taxon>
        <taxon>Embryophyta</taxon>
        <taxon>Tracheophyta</taxon>
        <taxon>Spermatophyta</taxon>
        <taxon>Magnoliopsida</taxon>
        <taxon>eudicotyledons</taxon>
        <taxon>Gunneridae</taxon>
        <taxon>Pentapetalae</taxon>
        <taxon>rosids</taxon>
        <taxon>malvids</taxon>
        <taxon>Brassicales</taxon>
        <taxon>Brassicaceae</taxon>
        <taxon>Coluteocarpeae</taxon>
        <taxon>Microthlaspi</taxon>
    </lineage>
</organism>
<reference evidence="4" key="1">
    <citation type="submission" date="2020-01" db="EMBL/GenBank/DDBJ databases">
        <authorList>
            <person name="Mishra B."/>
        </authorList>
    </citation>
    <scope>NUCLEOTIDE SEQUENCE [LARGE SCALE GENOMIC DNA]</scope>
</reference>
<feature type="coiled-coil region" evidence="1">
    <location>
        <begin position="432"/>
        <end position="459"/>
    </location>
</feature>
<evidence type="ECO:0000256" key="1">
    <source>
        <dbReference type="SAM" id="Coils"/>
    </source>
</evidence>
<gene>
    <name evidence="4" type="ORF">MERR_LOCUS16265</name>
</gene>
<feature type="domain" description="Putative zinc-finger" evidence="3">
    <location>
        <begin position="823"/>
        <end position="843"/>
    </location>
</feature>
<keyword evidence="5" id="KW-1185">Reference proteome</keyword>
<feature type="region of interest" description="Disordered" evidence="2">
    <location>
        <begin position="857"/>
        <end position="877"/>
    </location>
</feature>
<comment type="caution">
    <text evidence="4">The sequence shown here is derived from an EMBL/GenBank/DDBJ whole genome shotgun (WGS) entry which is preliminary data.</text>
</comment>
<feature type="compositionally biased region" description="Polar residues" evidence="2">
    <location>
        <begin position="559"/>
        <end position="581"/>
    </location>
</feature>
<dbReference type="InterPro" id="IPR039278">
    <property type="entry name" value="Red1"/>
</dbReference>
<keyword evidence="1" id="KW-0175">Coiled coil</keyword>
<dbReference type="InterPro" id="IPR011990">
    <property type="entry name" value="TPR-like_helical_dom_sf"/>
</dbReference>
<feature type="compositionally biased region" description="Polar residues" evidence="2">
    <location>
        <begin position="197"/>
        <end position="206"/>
    </location>
</feature>
<dbReference type="Proteomes" id="UP000467841">
    <property type="component" value="Unassembled WGS sequence"/>
</dbReference>
<dbReference type="Pfam" id="PF10650">
    <property type="entry name" value="zf-C3H1"/>
    <property type="match status" value="1"/>
</dbReference>
<feature type="compositionally biased region" description="Polar residues" evidence="2">
    <location>
        <begin position="129"/>
        <end position="159"/>
    </location>
</feature>
<feature type="compositionally biased region" description="Basic and acidic residues" evidence="2">
    <location>
        <begin position="243"/>
        <end position="252"/>
    </location>
</feature>
<feature type="compositionally biased region" description="Polar residues" evidence="2">
    <location>
        <begin position="680"/>
        <end position="692"/>
    </location>
</feature>
<feature type="compositionally biased region" description="Polar residues" evidence="2">
    <location>
        <begin position="49"/>
        <end position="70"/>
    </location>
</feature>
<sequence>MTTPSTGKHASVSGKEEGELTASASASEDEVQPMQTSTRAPLTEHVSAPSANTNIQRRQAGNVGSLTKPVSATPLKLTHPGGRMIEKKQAASINASHGKKYPVRGSDRNLVINFSADDDSGSESDSKGRTQNLKIQPKGTMSANRNPSTSLQTRLKGTTQTDNRAITKKGSSASTFSHHAATAKVSNLSFSKEMKSNKSSHTFQRTVSKDTRDPEQIVEPSSNKLVDLRQQIALRESELKLKAAQPKKDDAVSTKISPARRSSMVSDDGKQLESNEPAKKRLKMSGIDTSQPVIEYRVPASTVAPMKAPGIGKSLLPGITANASYKHLGGNSDEMNLPVISQHIVEGITSSKVLQKSASKGNHYEGVRCGQPDFPVHVSSRELETMKNVDTGVSSDQLLKTVSGSHQPSLNNSGLWNIPGNTTISGHSQLDLLSLTNLEESLDRELEEAQERKHLCEIEERNALKVYRKAQRSLIEANARCAELYSKRESLSAHYGSLIVGDTRLLWPSVHREHPETGLHFLNNATEDMVLATKTDIPQHTQLESNQRYNNEYGGSHTLPPSRSGQNLGSEQCSDLDASTSDGLHCSNKQTLSRICSPSSDANMLPDDESFPVDHQSTEENLGNQAGNLEQTPVNQSSLILEASLRSKLFERLSKREESKGGTCYNGETVIDRGDESDVASEQTQKDGSSPVSEKYQDNDSREPGVNKLQGSPSEPPIKQCAIEENSLNFQSSIHMESHRISPEDDLLPCGALTGPLLRSTINHLKVPGSSITSLGPEYALQNKSDSLYSDGRQCRSLTETPVYEKEIGFYTCNLKVDPFRPFCMYELRGRCNNDECSWQHFKDFSDDSLHQSLNDPPDCSAGSSVHQKKHNSSRGSQIVEMELSPTYLVCLDTMKVDSWSSESVLAQRWGQIWWKHFSVCLASSNSLCKNIPASEHEGRIDVLGNSRTDESYFRINHSMMKQGSDAAVEPVEMALIIFCREVDQTKDLYQALSVLSRGLERDPTSEILWTVYLLIYYANEGSNGKYMCSLGVKQCSSSYVIWLMYINSRGQLTDQLNAYDAALSALCNHASGSNDRNHASACILDLLLQMFNLLCISGNVSKAVQRISKLQAPAAVSDDPEFSMMSDILTCLTFSDKCVFWISCVYLVIYRKLPDSFVQRLEMEKELLEIEWPSVNLVGDLKQMALGIFDKGMRSVEVCTSDESSENGNQERSAGLFALNRALFMIAVNEIGQCRDIVKTSVSLYPACLELKLLAARMKPKETLSSGFDELLKQEPKESSDMQWIWNQYAEYALQGGNYDLAREIMSRWYVLSSKKKTVLANEEEEEGDDSLMKSALSDPNVASDQVDVMFGYLNLSLHNLLQSNWTEARSAIDQALKATSTEHFMHCLREHAVFQLISELQATGEFSINLQLRLLNSYLDRASSLPLKEPLSWKFISNSAEKPRVRKLVTNLLAPVSSELLLVNVVLEAWHGPSLVPEKLSKQKELVDFVEAILGLVPCNYPLALSVSKLLRREEKHSDSGSSGIHFWAGLNLVNTISCAVPVAPEYIWVEAGEILSSINGFKTRAERFLSKAVSVYPMSVKLWRCYRSLCRSIEERRGIEIEEAAREKGIKLD</sequence>
<feature type="region of interest" description="Disordered" evidence="2">
    <location>
        <begin position="113"/>
        <end position="159"/>
    </location>
</feature>
<dbReference type="OrthoDB" id="1922977at2759"/>
<feature type="region of interest" description="Disordered" evidence="2">
    <location>
        <begin position="549"/>
        <end position="581"/>
    </location>
</feature>
<evidence type="ECO:0000259" key="3">
    <source>
        <dbReference type="Pfam" id="PF10650"/>
    </source>
</evidence>
<evidence type="ECO:0000313" key="4">
    <source>
        <dbReference type="EMBL" id="CAA7029030.1"/>
    </source>
</evidence>
<protein>
    <recommendedName>
        <fullName evidence="3">Putative zinc-finger domain-containing protein</fullName>
    </recommendedName>
</protein>
<proteinExistence type="predicted"/>
<dbReference type="GO" id="GO:0000178">
    <property type="term" value="C:exosome (RNase complex)"/>
    <property type="evidence" value="ECO:0007669"/>
    <property type="project" value="TreeGrafter"/>
</dbReference>
<dbReference type="SUPFAM" id="SSF48452">
    <property type="entry name" value="TPR-like"/>
    <property type="match status" value="1"/>
</dbReference>
<feature type="compositionally biased region" description="Polar residues" evidence="2">
    <location>
        <begin position="619"/>
        <end position="634"/>
    </location>
</feature>
<feature type="region of interest" description="Disordered" evidence="2">
    <location>
        <begin position="195"/>
        <end position="217"/>
    </location>
</feature>
<name>A0A6D2IR97_9BRAS</name>
<accession>A0A6D2IR97</accession>
<dbReference type="PANTHER" id="PTHR21563:SF3">
    <property type="entry name" value="ZINC FINGER C3H1 DOMAIN-CONTAINING PROTEIN"/>
    <property type="match status" value="1"/>
</dbReference>
<dbReference type="GO" id="GO:0005634">
    <property type="term" value="C:nucleus"/>
    <property type="evidence" value="ECO:0007669"/>
    <property type="project" value="TreeGrafter"/>
</dbReference>
<feature type="compositionally biased region" description="Basic and acidic residues" evidence="2">
    <location>
        <begin position="695"/>
        <end position="705"/>
    </location>
</feature>
<feature type="region of interest" description="Disordered" evidence="2">
    <location>
        <begin position="1"/>
        <end position="82"/>
    </location>
</feature>
<dbReference type="EMBL" id="CACVBM020001074">
    <property type="protein sequence ID" value="CAA7029030.1"/>
    <property type="molecule type" value="Genomic_DNA"/>
</dbReference>
<evidence type="ECO:0000313" key="5">
    <source>
        <dbReference type="Proteomes" id="UP000467841"/>
    </source>
</evidence>
<feature type="compositionally biased region" description="Basic and acidic residues" evidence="2">
    <location>
        <begin position="267"/>
        <end position="278"/>
    </location>
</feature>
<evidence type="ECO:0000256" key="2">
    <source>
        <dbReference type="SAM" id="MobiDB-lite"/>
    </source>
</evidence>
<feature type="region of interest" description="Disordered" evidence="2">
    <location>
        <begin position="243"/>
        <end position="278"/>
    </location>
</feature>
<dbReference type="InterPro" id="IPR019607">
    <property type="entry name" value="Putative_zinc-finger_domain"/>
</dbReference>